<evidence type="ECO:0000313" key="2">
    <source>
        <dbReference type="Proteomes" id="UP000683507"/>
    </source>
</evidence>
<name>A0A916NSV8_9FLAO</name>
<proteinExistence type="predicted"/>
<dbReference type="EMBL" id="OU015584">
    <property type="protein sequence ID" value="CAG5084595.1"/>
    <property type="molecule type" value="Genomic_DNA"/>
</dbReference>
<accession>A0A916NSV8</accession>
<keyword evidence="2" id="KW-1185">Reference proteome</keyword>
<dbReference type="AlphaFoldDB" id="A0A916NSV8"/>
<dbReference type="PROSITE" id="PS51257">
    <property type="entry name" value="PROKAR_LIPOPROTEIN"/>
    <property type="match status" value="1"/>
</dbReference>
<dbReference type="Proteomes" id="UP000683507">
    <property type="component" value="Chromosome"/>
</dbReference>
<organism evidence="1 2">
    <name type="scientific">Parvicella tangerina</name>
    <dbReference type="NCBI Taxonomy" id="2829795"/>
    <lineage>
        <taxon>Bacteria</taxon>
        <taxon>Pseudomonadati</taxon>
        <taxon>Bacteroidota</taxon>
        <taxon>Flavobacteriia</taxon>
        <taxon>Flavobacteriales</taxon>
        <taxon>Parvicellaceae</taxon>
        <taxon>Parvicella</taxon>
    </lineage>
</organism>
<dbReference type="RefSeq" id="WP_258542738.1">
    <property type="nucleotide sequence ID" value="NZ_OU015584.1"/>
</dbReference>
<evidence type="ECO:0000313" key="1">
    <source>
        <dbReference type="EMBL" id="CAG5084595.1"/>
    </source>
</evidence>
<reference evidence="1" key="1">
    <citation type="submission" date="2021-04" db="EMBL/GenBank/DDBJ databases">
        <authorList>
            <person name="Rodrigo-Torres L."/>
            <person name="Arahal R. D."/>
            <person name="Lucena T."/>
        </authorList>
    </citation>
    <scope>NUCLEOTIDE SEQUENCE</scope>
    <source>
        <strain evidence="1">AS29M-1</strain>
    </source>
</reference>
<sequence>MKRIVFFGGWLILVSGFIISCNEVEKEGKEEKGDVKKQVVEPDIDFCTCLDSLPENVEACATFYPVPQTEQDSIDRTVMIKNCLGEEITMMDTLTKVEKDSAQAAYENDLSLEIKEIEEEKEDPISDECKAFLEEYADAIKSFASLADKIEANPDDINLMIARPEQEEYLYSFASKPQMFQCSQNEAFKKQVEILNNKRDKLLAN</sequence>
<dbReference type="KEGG" id="ptan:CRYO30217_02515"/>
<protein>
    <submittedName>
        <fullName evidence="1">Uncharacterized protein</fullName>
    </submittedName>
</protein>
<gene>
    <name evidence="1" type="ORF">CRYO30217_02515</name>
</gene>